<evidence type="ECO:0000313" key="4">
    <source>
        <dbReference type="EMBL" id="CAK9261719.1"/>
    </source>
</evidence>
<protein>
    <recommendedName>
        <fullName evidence="3">Lipocalin/cytosolic fatty-acid binding domain-containing protein</fullName>
    </recommendedName>
</protein>
<dbReference type="InterPro" id="IPR022271">
    <property type="entry name" value="Lipocalin_ApoD"/>
</dbReference>
<dbReference type="CDD" id="cd19438">
    <property type="entry name" value="lipocalin_Blc-like"/>
    <property type="match status" value="1"/>
</dbReference>
<dbReference type="SUPFAM" id="SSF50814">
    <property type="entry name" value="Lipocalins"/>
    <property type="match status" value="1"/>
</dbReference>
<evidence type="ECO:0000259" key="3">
    <source>
        <dbReference type="Pfam" id="PF08212"/>
    </source>
</evidence>
<reference evidence="4" key="1">
    <citation type="submission" date="2024-02" db="EMBL/GenBank/DDBJ databases">
        <authorList>
            <consortium name="ELIXIR-Norway"/>
            <consortium name="Elixir Norway"/>
        </authorList>
    </citation>
    <scope>NUCLEOTIDE SEQUENCE</scope>
</reference>
<sequence>MGSEAAAAVKELSVVNGVDLERYQGRWYEIASVPSKSQPKSGTNSRATYTLKADKSSVEVLNETWVNGKRSFIRGSAWKVDPSSPDAKLKVRFLVPPFLPVIPVTGDYWVMALDLQDYQWALVGQPSRKCLWILSRTPELSDDVYKELVEQAKNEGYDVSKIHKTTHVEGIGGEDTDDKNTPSDRVGLWWLKSLVGK</sequence>
<evidence type="ECO:0000256" key="1">
    <source>
        <dbReference type="ARBA" id="ARBA00006889"/>
    </source>
</evidence>
<organism evidence="4 5">
    <name type="scientific">Sphagnum jensenii</name>
    <dbReference type="NCBI Taxonomy" id="128206"/>
    <lineage>
        <taxon>Eukaryota</taxon>
        <taxon>Viridiplantae</taxon>
        <taxon>Streptophyta</taxon>
        <taxon>Embryophyta</taxon>
        <taxon>Bryophyta</taxon>
        <taxon>Sphagnophytina</taxon>
        <taxon>Sphagnopsida</taxon>
        <taxon>Sphagnales</taxon>
        <taxon>Sphagnaceae</taxon>
        <taxon>Sphagnum</taxon>
    </lineage>
</organism>
<dbReference type="PIRSF" id="PIRSF036893">
    <property type="entry name" value="Lipocalin_ApoD"/>
    <property type="match status" value="1"/>
</dbReference>
<dbReference type="PANTHER" id="PTHR10612">
    <property type="entry name" value="APOLIPOPROTEIN D"/>
    <property type="match status" value="1"/>
</dbReference>
<comment type="similarity">
    <text evidence="1 2">Belongs to the calycin superfamily. Lipocalin family.</text>
</comment>
<dbReference type="InterPro" id="IPR002446">
    <property type="entry name" value="Lipocalin_bac"/>
</dbReference>
<feature type="domain" description="Lipocalin/cytosolic fatty-acid binding" evidence="3">
    <location>
        <begin position="18"/>
        <end position="166"/>
    </location>
</feature>
<dbReference type="InterPro" id="IPR022272">
    <property type="entry name" value="Lipocalin_CS"/>
</dbReference>
<dbReference type="EMBL" id="OZ020109">
    <property type="protein sequence ID" value="CAK9261719.1"/>
    <property type="molecule type" value="Genomic_DNA"/>
</dbReference>
<proteinExistence type="inferred from homology"/>
<dbReference type="InterPro" id="IPR012674">
    <property type="entry name" value="Calycin"/>
</dbReference>
<dbReference type="Pfam" id="PF08212">
    <property type="entry name" value="Lipocalin_2"/>
    <property type="match status" value="1"/>
</dbReference>
<accession>A0ABP0W5B9</accession>
<dbReference type="InterPro" id="IPR047202">
    <property type="entry name" value="Lipocalin_Blc-like_dom"/>
</dbReference>
<keyword evidence="5" id="KW-1185">Reference proteome</keyword>
<gene>
    <name evidence="4" type="ORF">CSSPJE1EN1_LOCUS7197</name>
</gene>
<evidence type="ECO:0000256" key="2">
    <source>
        <dbReference type="PIRNR" id="PIRNR036893"/>
    </source>
</evidence>
<dbReference type="PANTHER" id="PTHR10612:SF34">
    <property type="entry name" value="APOLIPOPROTEIN D"/>
    <property type="match status" value="1"/>
</dbReference>
<dbReference type="InterPro" id="IPR000566">
    <property type="entry name" value="Lipocln_cytosolic_FA-bd_dom"/>
</dbReference>
<dbReference type="Gene3D" id="2.40.128.20">
    <property type="match status" value="1"/>
</dbReference>
<dbReference type="Proteomes" id="UP001497444">
    <property type="component" value="Chromosome 14"/>
</dbReference>
<evidence type="ECO:0000313" key="5">
    <source>
        <dbReference type="Proteomes" id="UP001497444"/>
    </source>
</evidence>
<dbReference type="PRINTS" id="PR01171">
    <property type="entry name" value="BCTLIPOCALIN"/>
</dbReference>
<name>A0ABP0W5B9_9BRYO</name>
<dbReference type="PROSITE" id="PS00213">
    <property type="entry name" value="LIPOCALIN"/>
    <property type="match status" value="1"/>
</dbReference>